<dbReference type="PANTHER" id="PTHR42941:SF1">
    <property type="entry name" value="SLL1037 PROTEIN"/>
    <property type="match status" value="1"/>
</dbReference>
<name>A0A1X2EYS1_9MYCO</name>
<dbReference type="RefSeq" id="WP_085147809.1">
    <property type="nucleotide sequence ID" value="NZ_JACKUA010000017.1"/>
</dbReference>
<dbReference type="Gene3D" id="3.40.190.10">
    <property type="entry name" value="Periplasmic binding protein-like II"/>
    <property type="match status" value="2"/>
</dbReference>
<dbReference type="OrthoDB" id="5582316at2"/>
<sequence length="346" mass="35821">MGNNASASFTTPTAAKLGVALGAMVLVLAGCGGQRSDDNGAAASEPTSCEVTTDARLSIATGNTTGVYYTLGGAYAEAISQQTDGKLKATAAETSASLQNIQQLVAGTHQIAFSLADTAADAVNGTASFTEKQPIAALTRLYPNYTQVIARTDAGINTIADMRGKRVSTGAPNSGTEVIANRMLEAAGLNPAGDVAAQRTELGKTVEGMKDGSIDAMFWSGGLPTSGITDLFVSRRDQVKFIDVTDTLPKLQEINSIYEQGVIPASTYQTPADVPTVVVPNVLLVKDDMDGNTACVLTKALFEHKDDLVKANKAADNIALDTARETSPVPLHPGAQKALDELGATN</sequence>
<dbReference type="CDD" id="cd13569">
    <property type="entry name" value="PBP2_TAXI_TRAP_like_1"/>
    <property type="match status" value="1"/>
</dbReference>
<dbReference type="AlphaFoldDB" id="A0A1X2EYS1"/>
<dbReference type="EMBL" id="LQQA01000031">
    <property type="protein sequence ID" value="ORX11304.1"/>
    <property type="molecule type" value="Genomic_DNA"/>
</dbReference>
<dbReference type="SUPFAM" id="SSF53850">
    <property type="entry name" value="Periplasmic binding protein-like II"/>
    <property type="match status" value="1"/>
</dbReference>
<organism evidence="2 3">
    <name type="scientific">Mycolicibacterium wolinskyi</name>
    <dbReference type="NCBI Taxonomy" id="59750"/>
    <lineage>
        <taxon>Bacteria</taxon>
        <taxon>Bacillati</taxon>
        <taxon>Actinomycetota</taxon>
        <taxon>Actinomycetes</taxon>
        <taxon>Mycobacteriales</taxon>
        <taxon>Mycobacteriaceae</taxon>
        <taxon>Mycolicibacterium</taxon>
    </lineage>
</organism>
<evidence type="ECO:0000313" key="3">
    <source>
        <dbReference type="Proteomes" id="UP000193964"/>
    </source>
</evidence>
<accession>A0A1X2EYS1</accession>
<evidence type="ECO:0000313" key="2">
    <source>
        <dbReference type="EMBL" id="ORX11304.1"/>
    </source>
</evidence>
<comment type="caution">
    <text evidence="2">The sequence shown here is derived from an EMBL/GenBank/DDBJ whole genome shotgun (WGS) entry which is preliminary data.</text>
</comment>
<protein>
    <submittedName>
        <fullName evidence="2">C4-dicarboxylate ABC transporter substrate-binding protein</fullName>
    </submittedName>
</protein>
<evidence type="ECO:0000256" key="1">
    <source>
        <dbReference type="SAM" id="MobiDB-lite"/>
    </source>
</evidence>
<gene>
    <name evidence="2" type="ORF">AWC31_03060</name>
</gene>
<dbReference type="PANTHER" id="PTHR42941">
    <property type="entry name" value="SLL1037 PROTEIN"/>
    <property type="match status" value="1"/>
</dbReference>
<proteinExistence type="predicted"/>
<feature type="region of interest" description="Disordered" evidence="1">
    <location>
        <begin position="326"/>
        <end position="346"/>
    </location>
</feature>
<dbReference type="InterPro" id="IPR011852">
    <property type="entry name" value="TRAP_TAXI"/>
</dbReference>
<dbReference type="Pfam" id="PF16868">
    <property type="entry name" value="NMT1_3"/>
    <property type="match status" value="1"/>
</dbReference>
<reference evidence="2 3" key="1">
    <citation type="submission" date="2016-01" db="EMBL/GenBank/DDBJ databases">
        <title>The new phylogeny of the genus Mycobacterium.</title>
        <authorList>
            <person name="Tarcisio F."/>
            <person name="Conor M."/>
            <person name="Antonella G."/>
            <person name="Elisabetta G."/>
            <person name="Giulia F.S."/>
            <person name="Sara T."/>
            <person name="Anna F."/>
            <person name="Clotilde B."/>
            <person name="Roberto B."/>
            <person name="Veronica D.S."/>
            <person name="Fabio R."/>
            <person name="Monica P."/>
            <person name="Olivier J."/>
            <person name="Enrico T."/>
            <person name="Nicola S."/>
        </authorList>
    </citation>
    <scope>NUCLEOTIDE SEQUENCE [LARGE SCALE GENOMIC DNA]</scope>
    <source>
        <strain evidence="2 3">ATCC 700010</strain>
    </source>
</reference>
<dbReference type="NCBIfam" id="TIGR02122">
    <property type="entry name" value="TRAP_TAXI"/>
    <property type="match status" value="1"/>
</dbReference>
<dbReference type="Proteomes" id="UP000193964">
    <property type="component" value="Unassembled WGS sequence"/>
</dbReference>